<dbReference type="Proteomes" id="UP000241639">
    <property type="component" value="Unassembled WGS sequence"/>
</dbReference>
<protein>
    <submittedName>
        <fullName evidence="1">Uncharacterized protein</fullName>
    </submittedName>
</protein>
<keyword evidence="2" id="KW-1185">Reference proteome</keyword>
<proteinExistence type="predicted"/>
<organism evidence="1 2">
    <name type="scientific">Desmospora activa DSM 45169</name>
    <dbReference type="NCBI Taxonomy" id="1121389"/>
    <lineage>
        <taxon>Bacteria</taxon>
        <taxon>Bacillati</taxon>
        <taxon>Bacillota</taxon>
        <taxon>Bacilli</taxon>
        <taxon>Bacillales</taxon>
        <taxon>Thermoactinomycetaceae</taxon>
        <taxon>Desmospora</taxon>
    </lineage>
</organism>
<comment type="caution">
    <text evidence="1">The sequence shown here is derived from an EMBL/GenBank/DDBJ whole genome shotgun (WGS) entry which is preliminary data.</text>
</comment>
<dbReference type="EMBL" id="PZZP01000001">
    <property type="protein sequence ID" value="PTM59201.1"/>
    <property type="molecule type" value="Genomic_DNA"/>
</dbReference>
<evidence type="ECO:0000313" key="2">
    <source>
        <dbReference type="Proteomes" id="UP000241639"/>
    </source>
</evidence>
<accession>A0A2T4ZBD6</accession>
<name>A0A2T4ZBD6_9BACL</name>
<dbReference type="AlphaFoldDB" id="A0A2T4ZBD6"/>
<reference evidence="1 2" key="1">
    <citation type="submission" date="2018-04" db="EMBL/GenBank/DDBJ databases">
        <title>Genomic Encyclopedia of Archaeal and Bacterial Type Strains, Phase II (KMG-II): from individual species to whole genera.</title>
        <authorList>
            <person name="Goeker M."/>
        </authorList>
    </citation>
    <scope>NUCLEOTIDE SEQUENCE [LARGE SCALE GENOMIC DNA]</scope>
    <source>
        <strain evidence="1 2">DSM 45169</strain>
    </source>
</reference>
<gene>
    <name evidence="1" type="ORF">C8J48_1804</name>
</gene>
<sequence length="55" mass="5697">MLMQLDFTQQGIGMSVGAFIKGNAPMTLANGFGGSGLSIFSCPDRRPSCRGATLS</sequence>
<evidence type="ECO:0000313" key="1">
    <source>
        <dbReference type="EMBL" id="PTM59201.1"/>
    </source>
</evidence>
<dbReference type="RefSeq" id="WP_170105313.1">
    <property type="nucleotide sequence ID" value="NZ_PZZP01000001.1"/>
</dbReference>